<dbReference type="RefSeq" id="WP_024540320.1">
    <property type="nucleotide sequence ID" value="NZ_JBQKLO010000014.1"/>
</dbReference>
<evidence type="ECO:0000259" key="8">
    <source>
        <dbReference type="PROSITE" id="PS50928"/>
    </source>
</evidence>
<dbReference type="GO" id="GO:0005524">
    <property type="term" value="F:ATP binding"/>
    <property type="evidence" value="ECO:0007669"/>
    <property type="project" value="UniProtKB-KW"/>
</dbReference>
<evidence type="ECO:0000256" key="6">
    <source>
        <dbReference type="ARBA" id="ARBA00023136"/>
    </source>
</evidence>
<organism evidence="9 10">
    <name type="scientific">Bifidobacterium choerinum</name>
    <dbReference type="NCBI Taxonomy" id="35760"/>
    <lineage>
        <taxon>Bacteria</taxon>
        <taxon>Bacillati</taxon>
        <taxon>Actinomycetota</taxon>
        <taxon>Actinomycetes</taxon>
        <taxon>Bifidobacteriales</taxon>
        <taxon>Bifidobacteriaceae</taxon>
        <taxon>Bifidobacterium</taxon>
    </lineage>
</organism>
<dbReference type="STRING" id="35760.BCHO_0563"/>
<evidence type="ECO:0000313" key="9">
    <source>
        <dbReference type="EMBL" id="KFI58516.1"/>
    </source>
</evidence>
<dbReference type="GO" id="GO:0055085">
    <property type="term" value="P:transmembrane transport"/>
    <property type="evidence" value="ECO:0007669"/>
    <property type="project" value="InterPro"/>
</dbReference>
<keyword evidence="6 7" id="KW-0472">Membrane</keyword>
<dbReference type="InterPro" id="IPR035906">
    <property type="entry name" value="MetI-like_sf"/>
</dbReference>
<evidence type="ECO:0000313" key="10">
    <source>
        <dbReference type="Proteomes" id="UP000028995"/>
    </source>
</evidence>
<keyword evidence="9" id="KW-0547">Nucleotide-binding</keyword>
<proteinExistence type="inferred from homology"/>
<evidence type="ECO:0000256" key="7">
    <source>
        <dbReference type="RuleBase" id="RU363032"/>
    </source>
</evidence>
<dbReference type="PANTHER" id="PTHR43744">
    <property type="entry name" value="ABC TRANSPORTER PERMEASE PROTEIN MG189-RELATED-RELATED"/>
    <property type="match status" value="1"/>
</dbReference>
<dbReference type="Pfam" id="PF00528">
    <property type="entry name" value="BPD_transp_1"/>
    <property type="match status" value="1"/>
</dbReference>
<dbReference type="SUPFAM" id="SSF161098">
    <property type="entry name" value="MetI-like"/>
    <property type="match status" value="1"/>
</dbReference>
<dbReference type="PANTHER" id="PTHR43744:SF12">
    <property type="entry name" value="ABC TRANSPORTER PERMEASE PROTEIN MG189-RELATED"/>
    <property type="match status" value="1"/>
</dbReference>
<sequence>MTYTGERIERTLLFGKRKRKNKNNPYAYRKSAKTPWGHPVVYVLSLLLVLICVVPVLYIILGGFRTNSQITRDPAGMPNPWNFENYASVIGSSTFWTELVNSLIVSLGTMVGVVVLALMVSFVIARYRFRFSRVLYTVFSAGMMFPITVAITPLYLLLRNLHLINSQLGIILPQIAFGLPQAIIILVPFLQSIPKELEEAAQLDGCSRLGFFARMVLPLSGPGVSTIAILSFVASWNAYMLPLFLLNDSTKYTLPLGVQMFSSQHSVDTAQVLAFTSLSMIPALICFTIFQKKIVGGLAGAVKG</sequence>
<feature type="transmembrane region" description="Helical" evidence="7">
    <location>
        <begin position="170"/>
        <end position="190"/>
    </location>
</feature>
<keyword evidence="2 7" id="KW-0813">Transport</keyword>
<keyword evidence="9" id="KW-0067">ATP-binding</keyword>
<feature type="transmembrane region" description="Helical" evidence="7">
    <location>
        <begin position="39"/>
        <end position="61"/>
    </location>
</feature>
<dbReference type="OrthoDB" id="61122at2"/>
<gene>
    <name evidence="9" type="ORF">BCHO_0563</name>
</gene>
<dbReference type="CDD" id="cd06261">
    <property type="entry name" value="TM_PBP2"/>
    <property type="match status" value="1"/>
</dbReference>
<dbReference type="AlphaFoldDB" id="A0A087AIB6"/>
<accession>A0A087AIB6</accession>
<evidence type="ECO:0000256" key="2">
    <source>
        <dbReference type="ARBA" id="ARBA00022448"/>
    </source>
</evidence>
<dbReference type="PROSITE" id="PS50928">
    <property type="entry name" value="ABC_TM1"/>
    <property type="match status" value="1"/>
</dbReference>
<evidence type="ECO:0000256" key="3">
    <source>
        <dbReference type="ARBA" id="ARBA00022475"/>
    </source>
</evidence>
<reference evidence="9 10" key="1">
    <citation type="submission" date="2014-03" db="EMBL/GenBank/DDBJ databases">
        <title>Genomics of Bifidobacteria.</title>
        <authorList>
            <person name="Ventura M."/>
            <person name="Milani C."/>
            <person name="Lugli G.A."/>
        </authorList>
    </citation>
    <scope>NUCLEOTIDE SEQUENCE [LARGE SCALE GENOMIC DNA]</scope>
    <source>
        <strain evidence="9 10">LMG 10510</strain>
    </source>
</reference>
<feature type="transmembrane region" description="Helical" evidence="7">
    <location>
        <begin position="134"/>
        <end position="158"/>
    </location>
</feature>
<keyword evidence="10" id="KW-1185">Reference proteome</keyword>
<keyword evidence="3" id="KW-1003">Cell membrane</keyword>
<comment type="similarity">
    <text evidence="7">Belongs to the binding-protein-dependent transport system permease family.</text>
</comment>
<feature type="transmembrane region" description="Helical" evidence="7">
    <location>
        <begin position="103"/>
        <end position="127"/>
    </location>
</feature>
<evidence type="ECO:0000256" key="5">
    <source>
        <dbReference type="ARBA" id="ARBA00022989"/>
    </source>
</evidence>
<protein>
    <submittedName>
        <fullName evidence="9">Thiamine ABC transporter ATP-binding protein</fullName>
    </submittedName>
</protein>
<keyword evidence="5 7" id="KW-1133">Transmembrane helix</keyword>
<dbReference type="GO" id="GO:0005886">
    <property type="term" value="C:plasma membrane"/>
    <property type="evidence" value="ECO:0007669"/>
    <property type="project" value="UniProtKB-SubCell"/>
</dbReference>
<feature type="domain" description="ABC transmembrane type-1" evidence="8">
    <location>
        <begin position="99"/>
        <end position="290"/>
    </location>
</feature>
<evidence type="ECO:0000256" key="1">
    <source>
        <dbReference type="ARBA" id="ARBA00004651"/>
    </source>
</evidence>
<keyword evidence="4 7" id="KW-0812">Transmembrane</keyword>
<dbReference type="Proteomes" id="UP000028995">
    <property type="component" value="Unassembled WGS sequence"/>
</dbReference>
<dbReference type="Gene3D" id="1.10.3720.10">
    <property type="entry name" value="MetI-like"/>
    <property type="match status" value="1"/>
</dbReference>
<evidence type="ECO:0000256" key="4">
    <source>
        <dbReference type="ARBA" id="ARBA00022692"/>
    </source>
</evidence>
<feature type="transmembrane region" description="Helical" evidence="7">
    <location>
        <begin position="211"/>
        <end position="236"/>
    </location>
</feature>
<dbReference type="InterPro" id="IPR000515">
    <property type="entry name" value="MetI-like"/>
</dbReference>
<dbReference type="eggNOG" id="COG0395">
    <property type="taxonomic scope" value="Bacteria"/>
</dbReference>
<dbReference type="EMBL" id="JGYU01000001">
    <property type="protein sequence ID" value="KFI58516.1"/>
    <property type="molecule type" value="Genomic_DNA"/>
</dbReference>
<feature type="transmembrane region" description="Helical" evidence="7">
    <location>
        <begin position="270"/>
        <end position="290"/>
    </location>
</feature>
<name>A0A087AIB6_9BIFI</name>
<comment type="caution">
    <text evidence="9">The sequence shown here is derived from an EMBL/GenBank/DDBJ whole genome shotgun (WGS) entry which is preliminary data.</text>
</comment>
<comment type="subcellular location">
    <subcellularLocation>
        <location evidence="1 7">Cell membrane</location>
        <topology evidence="1 7">Multi-pass membrane protein</topology>
    </subcellularLocation>
</comment>